<dbReference type="RefSeq" id="WP_035757412.1">
    <property type="nucleotide sequence ID" value="NZ_JRNH01000029.1"/>
</dbReference>
<reference evidence="3 4" key="1">
    <citation type="submission" date="2014-07" db="EMBL/GenBank/DDBJ databases">
        <authorList>
            <person name="McCorrison J."/>
            <person name="Sanka R."/>
            <person name="Torralba M."/>
            <person name="Gillis M."/>
            <person name="Haft D.H."/>
            <person name="Methe B."/>
            <person name="Sutton G."/>
            <person name="Nelson K.E."/>
        </authorList>
    </citation>
    <scope>NUCLEOTIDE SEQUENCE [LARGE SCALE GENOMIC DNA]</scope>
    <source>
        <strain evidence="3 4">DNF00011</strain>
    </source>
</reference>
<dbReference type="Proteomes" id="UP000053528">
    <property type="component" value="Unassembled WGS sequence"/>
</dbReference>
<gene>
    <name evidence="3" type="ORF">HMPREF2128_09095</name>
</gene>
<keyword evidence="2" id="KW-0472">Membrane</keyword>
<feature type="region of interest" description="Disordered" evidence="1">
    <location>
        <begin position="99"/>
        <end position="161"/>
    </location>
</feature>
<dbReference type="EMBL" id="JRNH01000029">
    <property type="protein sequence ID" value="KGF19709.1"/>
    <property type="molecule type" value="Genomic_DNA"/>
</dbReference>
<evidence type="ECO:0000313" key="3">
    <source>
        <dbReference type="EMBL" id="KGF19709.1"/>
    </source>
</evidence>
<organism evidence="3 4">
    <name type="scientific">Pseudoglutamicibacter albus DNF00011</name>
    <dbReference type="NCBI Taxonomy" id="1401063"/>
    <lineage>
        <taxon>Bacteria</taxon>
        <taxon>Bacillati</taxon>
        <taxon>Actinomycetota</taxon>
        <taxon>Actinomycetes</taxon>
        <taxon>Micrococcales</taxon>
        <taxon>Micrococcaceae</taxon>
        <taxon>Pseudoglutamicibacter</taxon>
    </lineage>
</organism>
<keyword evidence="2" id="KW-1133">Transmembrane helix</keyword>
<sequence length="322" mass="35562">MDPTFLVLGVVVVVVVVVLGLRSMAKRAQNKLRSNTTPERAREVSELLDTETHKAVYARIAQNDLMGAAQLIKSATNRSNMDCVTDVVALQQYPQIKTEPALREIETPEFESPGTGAPWEGQSRDGETSGSSASRTESSESSVDSGVQDGAGSELDLGSDQDWAIPEDWAVKYGDEAAASERHMNFTHNDGVREHSFSTQDITGAERDQFMAKMRDGRFDEAAEIIARHIDLNQEMIRRALEANTSAGTSDGITLQVNVEDGRTVTFSTDHLSEPEQDAFMMAMRTEDVDAAMDIFMRHTGVDEEHAREVLQQIAHLYKRGR</sequence>
<keyword evidence="2" id="KW-0812">Transmembrane</keyword>
<proteinExistence type="predicted"/>
<feature type="compositionally biased region" description="Low complexity" evidence="1">
    <location>
        <begin position="128"/>
        <end position="146"/>
    </location>
</feature>
<evidence type="ECO:0000313" key="4">
    <source>
        <dbReference type="Proteomes" id="UP000053528"/>
    </source>
</evidence>
<evidence type="ECO:0000256" key="2">
    <source>
        <dbReference type="SAM" id="Phobius"/>
    </source>
</evidence>
<name>A0A096AFH4_9MICC</name>
<protein>
    <submittedName>
        <fullName evidence="3">Uncharacterized protein</fullName>
    </submittedName>
</protein>
<evidence type="ECO:0000256" key="1">
    <source>
        <dbReference type="SAM" id="MobiDB-lite"/>
    </source>
</evidence>
<feature type="transmembrane region" description="Helical" evidence="2">
    <location>
        <begin position="6"/>
        <end position="25"/>
    </location>
</feature>
<dbReference type="AlphaFoldDB" id="A0A096AFH4"/>
<comment type="caution">
    <text evidence="3">The sequence shown here is derived from an EMBL/GenBank/DDBJ whole genome shotgun (WGS) entry which is preliminary data.</text>
</comment>
<accession>A0A096AFH4</accession>